<keyword evidence="13 16" id="KW-0464">Manganese</keyword>
<dbReference type="InterPro" id="IPR007281">
    <property type="entry name" value="Mre11_DNA-bd"/>
</dbReference>
<evidence type="ECO:0000256" key="11">
    <source>
        <dbReference type="ARBA" id="ARBA00022839"/>
    </source>
</evidence>
<evidence type="ECO:0000256" key="7">
    <source>
        <dbReference type="ARBA" id="ARBA00022723"/>
    </source>
</evidence>
<keyword evidence="7" id="KW-0479">Metal-binding</keyword>
<dbReference type="Proteomes" id="UP000041254">
    <property type="component" value="Unassembled WGS sequence"/>
</dbReference>
<feature type="region of interest" description="Disordered" evidence="19">
    <location>
        <begin position="537"/>
        <end position="662"/>
    </location>
</feature>
<dbReference type="GO" id="GO:0008296">
    <property type="term" value="F:3'-5'-DNA exonuclease activity"/>
    <property type="evidence" value="ECO:0007669"/>
    <property type="project" value="InterPro"/>
</dbReference>
<dbReference type="GO" id="GO:0030870">
    <property type="term" value="C:Mre11 complex"/>
    <property type="evidence" value="ECO:0007669"/>
    <property type="project" value="UniProtKB-UniRule"/>
</dbReference>
<sequence length="662" mass="73581">MAGGAADLLRILVATDTHVGYKERDKIRGDDSFVTLEEILQIGKNEDVDFVLHGGDLYDENKPSRPCMNRVSSLLRKYTVGEGGVYFEVLNSDDRRVFPTGQVTHEDPNLNIETPVFIVHGNHDDPSGDNNLSALDLLSTASLVNYFGKSEDLDNINVYPVLLRKGQTKVALYGLGNIRDERLHRAFSNVQVKFHVPKRSVAVDNDMGVDGSSDGQEPGASEWFNLMVIHQNRYKGHGGGSTSKNCIHEAQLPQFLDLVIWCHEHDCLIDPVDSAQSHFHVVQPGSSVATSLAAGEALPKHVAILEISGENFRVVPKRLKTVRPFEFQEVSLSDEGELDPSDEEGIIALLSQTVEALIERTHKRQQEDQDEEPGGEARDPMLPLIRLKVEHSGYPTISNQRFGQQFVGKVANPDDILLFHKSRRANKDAASSTVRARRNKAIPNLVIEDTEDADGKEIQDIIFTYIEKEGFLDILSEPQLNLAIQDYVLKMETSAIDKFVGIMLDKTRSQIKPQLSTDAQKVRDDIIQLAKQHAQKVRADRVGGNDQQQGVGAAADDQSSSGAAPRGGMDIDQEADDDDDGEHVARPKTKAKAKAKGKTKAKAKGKAKSKPKLRQAKLSEWNNKKRRRDEDEEDLDDISENNDDMDDDEGDVPAARQWSRRR</sequence>
<feature type="active site" description="Proton donor" evidence="17">
    <location>
        <position position="123"/>
    </location>
</feature>
<feature type="compositionally biased region" description="Acidic residues" evidence="19">
    <location>
        <begin position="630"/>
        <end position="651"/>
    </location>
</feature>
<dbReference type="Gene3D" id="3.30.110.110">
    <property type="entry name" value="Mre11, capping domain"/>
    <property type="match status" value="1"/>
</dbReference>
<dbReference type="EMBL" id="CDMY01000153">
    <property type="protein sequence ID" value="CEL93287.1"/>
    <property type="molecule type" value="Genomic_DNA"/>
</dbReference>
<keyword evidence="8 16" id="KW-0255">Endonuclease</keyword>
<evidence type="ECO:0000313" key="21">
    <source>
        <dbReference type="EMBL" id="CEL93287.1"/>
    </source>
</evidence>
<dbReference type="OMA" id="ESCMFNA"/>
<dbReference type="Gene3D" id="3.60.21.10">
    <property type="match status" value="1"/>
</dbReference>
<dbReference type="InterPro" id="IPR004843">
    <property type="entry name" value="Calcineurin-like_PHP"/>
</dbReference>
<dbReference type="InterPro" id="IPR041796">
    <property type="entry name" value="Mre11_N"/>
</dbReference>
<keyword evidence="11 16" id="KW-0269">Exonuclease</keyword>
<comment type="cofactor">
    <cofactor evidence="1 16">
        <name>Mn(2+)</name>
        <dbReference type="ChEBI" id="CHEBI:29035"/>
    </cofactor>
</comment>
<dbReference type="Pfam" id="PF04152">
    <property type="entry name" value="Mre11_DNA_bind"/>
    <property type="match status" value="1"/>
</dbReference>
<keyword evidence="12 16" id="KW-0234">DNA repair</keyword>
<evidence type="ECO:0000256" key="6">
    <source>
        <dbReference type="ARBA" id="ARBA00022722"/>
    </source>
</evidence>
<dbReference type="SMART" id="SM01347">
    <property type="entry name" value="Mre11_DNA_bind"/>
    <property type="match status" value="1"/>
</dbReference>
<keyword evidence="9 16" id="KW-0227">DNA damage</keyword>
<dbReference type="VEuPathDB" id="CryptoDB:Vbra_7045"/>
<dbReference type="PANTHER" id="PTHR10139:SF1">
    <property type="entry name" value="DOUBLE-STRAND BREAK REPAIR PROTEIN MRE11"/>
    <property type="match status" value="1"/>
</dbReference>
<proteinExistence type="inferred from homology"/>
<evidence type="ECO:0000256" key="17">
    <source>
        <dbReference type="PIRSR" id="PIRSR000882-1"/>
    </source>
</evidence>
<dbReference type="GO" id="GO:0006303">
    <property type="term" value="P:double-strand break repair via nonhomologous end joining"/>
    <property type="evidence" value="ECO:0007669"/>
    <property type="project" value="TreeGrafter"/>
</dbReference>
<gene>
    <name evidence="21" type="ORF">Vbra_7045</name>
</gene>
<evidence type="ECO:0000256" key="12">
    <source>
        <dbReference type="ARBA" id="ARBA00023204"/>
    </source>
</evidence>
<evidence type="ECO:0000256" key="3">
    <source>
        <dbReference type="ARBA" id="ARBA00004286"/>
    </source>
</evidence>
<dbReference type="GO" id="GO:0042138">
    <property type="term" value="P:meiotic DNA double-strand break formation"/>
    <property type="evidence" value="ECO:0007669"/>
    <property type="project" value="TreeGrafter"/>
</dbReference>
<keyword evidence="15 16" id="KW-0469">Meiosis</keyword>
<dbReference type="InterPro" id="IPR029052">
    <property type="entry name" value="Metallo-depent_PP-like"/>
</dbReference>
<feature type="compositionally biased region" description="Basic residues" evidence="19">
    <location>
        <begin position="586"/>
        <end position="615"/>
    </location>
</feature>
<keyword evidence="22" id="KW-1185">Reference proteome</keyword>
<keyword evidence="6 16" id="KW-0540">Nuclease</keyword>
<organism evidence="21 22">
    <name type="scientific">Vitrella brassicaformis (strain CCMP3155)</name>
    <dbReference type="NCBI Taxonomy" id="1169540"/>
    <lineage>
        <taxon>Eukaryota</taxon>
        <taxon>Sar</taxon>
        <taxon>Alveolata</taxon>
        <taxon>Colpodellida</taxon>
        <taxon>Vitrellaceae</taxon>
        <taxon>Vitrella</taxon>
    </lineage>
</organism>
<keyword evidence="14 16" id="KW-0539">Nucleus</keyword>
<keyword evidence="10 16" id="KW-0378">Hydrolase</keyword>
<evidence type="ECO:0000256" key="9">
    <source>
        <dbReference type="ARBA" id="ARBA00022763"/>
    </source>
</evidence>
<evidence type="ECO:0000256" key="8">
    <source>
        <dbReference type="ARBA" id="ARBA00022759"/>
    </source>
</evidence>
<dbReference type="SUPFAM" id="SSF56300">
    <property type="entry name" value="Metallo-dependent phosphatases"/>
    <property type="match status" value="1"/>
</dbReference>
<accession>A0A0G4ECL7</accession>
<dbReference type="GO" id="GO:0007095">
    <property type="term" value="P:mitotic G2 DNA damage checkpoint signaling"/>
    <property type="evidence" value="ECO:0007669"/>
    <property type="project" value="TreeGrafter"/>
</dbReference>
<evidence type="ECO:0000256" key="15">
    <source>
        <dbReference type="ARBA" id="ARBA00023254"/>
    </source>
</evidence>
<evidence type="ECO:0000313" key="22">
    <source>
        <dbReference type="Proteomes" id="UP000041254"/>
    </source>
</evidence>
<evidence type="ECO:0000256" key="2">
    <source>
        <dbReference type="ARBA" id="ARBA00004123"/>
    </source>
</evidence>
<dbReference type="FunFam" id="3.60.21.10:FF:000011">
    <property type="entry name" value="Double-strand break repair protein"/>
    <property type="match status" value="1"/>
</dbReference>
<evidence type="ECO:0000256" key="16">
    <source>
        <dbReference type="PIRNR" id="PIRNR000882"/>
    </source>
</evidence>
<dbReference type="GO" id="GO:0035861">
    <property type="term" value="C:site of double-strand break"/>
    <property type="evidence" value="ECO:0007669"/>
    <property type="project" value="TreeGrafter"/>
</dbReference>
<reference evidence="21 22" key="1">
    <citation type="submission" date="2014-11" db="EMBL/GenBank/DDBJ databases">
        <authorList>
            <person name="Zhu J."/>
            <person name="Qi W."/>
            <person name="Song R."/>
        </authorList>
    </citation>
    <scope>NUCLEOTIDE SEQUENCE [LARGE SCALE GENOMIC DNA]</scope>
</reference>
<dbReference type="InterPro" id="IPR003701">
    <property type="entry name" value="Mre11"/>
</dbReference>
<comment type="function">
    <text evidence="16">Core component of the MRN complex, which plays a central role in double-strand break (DSB) repair, DNA recombination, maintenance of telomere integrity and meiosis. The MRN complex is involved in the repair of DNA double-strand breaks (DSBs) via homologous recombination (HR), an error-free mechanism which primarily occurs during S and G2 phases. The complex (1) mediates the end resection of damaged DNA, which generates proper single-stranded DNA, a key initial steps in HR, and is (2) required for the recruitment of other repair factors and efficient activation of ATM and ATR upon DNA damage. Within the MRN complex, MRE11 possesses both single-strand endonuclease activity and double-strand-specific 3'-5' exonuclease activity. MRE11 first endonucleolytically cleaves the 5' strand at DNA DSB ends to prevent non-homologous end joining (NHEJ) and licence HR. It then generates a single-stranded DNA gap via 3' to 5' exonucleolytic degradation, which is required for single-strand invasion and recombination.</text>
</comment>
<dbReference type="OrthoDB" id="30417at2759"/>
<feature type="domain" description="Mre11 DNA-binding" evidence="20">
    <location>
        <begin position="312"/>
        <end position="487"/>
    </location>
</feature>
<dbReference type="GO" id="GO:0000724">
    <property type="term" value="P:double-strand break repair via homologous recombination"/>
    <property type="evidence" value="ECO:0007669"/>
    <property type="project" value="TreeGrafter"/>
</dbReference>
<dbReference type="STRING" id="1169540.A0A0G4ECL7"/>
<dbReference type="InParanoid" id="A0A0G4ECL7"/>
<dbReference type="GO" id="GO:0097552">
    <property type="term" value="P:mitochondrial double-strand break repair via homologous recombination"/>
    <property type="evidence" value="ECO:0007669"/>
    <property type="project" value="TreeGrafter"/>
</dbReference>
<dbReference type="GO" id="GO:0030145">
    <property type="term" value="F:manganese ion binding"/>
    <property type="evidence" value="ECO:0007669"/>
    <property type="project" value="UniProtKB-UniRule"/>
</dbReference>
<comment type="subcellular location">
    <subcellularLocation>
        <location evidence="3">Chromosome</location>
    </subcellularLocation>
    <subcellularLocation>
        <location evidence="2 16">Nucleus</location>
    </subcellularLocation>
</comment>
<feature type="compositionally biased region" description="Low complexity" evidence="19">
    <location>
        <begin position="544"/>
        <end position="564"/>
    </location>
</feature>
<evidence type="ECO:0000259" key="20">
    <source>
        <dbReference type="SMART" id="SM01347"/>
    </source>
</evidence>
<name>A0A0G4ECL7_VITBC</name>
<evidence type="ECO:0000256" key="4">
    <source>
        <dbReference type="ARBA" id="ARBA00009028"/>
    </source>
</evidence>
<dbReference type="PIRSF" id="PIRSF000882">
    <property type="entry name" value="DSB_repair_MRE11"/>
    <property type="match status" value="1"/>
</dbReference>
<evidence type="ECO:0000256" key="1">
    <source>
        <dbReference type="ARBA" id="ARBA00001936"/>
    </source>
</evidence>
<evidence type="ECO:0000256" key="13">
    <source>
        <dbReference type="ARBA" id="ARBA00023211"/>
    </source>
</evidence>
<dbReference type="AlphaFoldDB" id="A0A0G4ECL7"/>
<dbReference type="CDD" id="cd00840">
    <property type="entry name" value="MPP_Mre11_N"/>
    <property type="match status" value="1"/>
</dbReference>
<dbReference type="PANTHER" id="PTHR10139">
    <property type="entry name" value="DOUBLE-STRAND BREAK REPAIR PROTEIN MRE11"/>
    <property type="match status" value="1"/>
</dbReference>
<feature type="compositionally biased region" description="Acidic residues" evidence="19">
    <location>
        <begin position="571"/>
        <end position="581"/>
    </location>
</feature>
<protein>
    <recommendedName>
        <fullName evidence="16">Double-strand break repair protein</fullName>
    </recommendedName>
</protein>
<evidence type="ECO:0000256" key="18">
    <source>
        <dbReference type="RuleBase" id="RU003447"/>
    </source>
</evidence>
<comment type="similarity">
    <text evidence="4 16 18">Belongs to the MRE11/RAD32 family.</text>
</comment>
<evidence type="ECO:0000256" key="14">
    <source>
        <dbReference type="ARBA" id="ARBA00023242"/>
    </source>
</evidence>
<evidence type="ECO:0000256" key="19">
    <source>
        <dbReference type="SAM" id="MobiDB-lite"/>
    </source>
</evidence>
<dbReference type="NCBIfam" id="TIGR00583">
    <property type="entry name" value="mre11"/>
    <property type="match status" value="1"/>
</dbReference>
<dbReference type="Pfam" id="PF00149">
    <property type="entry name" value="Metallophos"/>
    <property type="match status" value="1"/>
</dbReference>
<evidence type="ECO:0000256" key="10">
    <source>
        <dbReference type="ARBA" id="ARBA00022801"/>
    </source>
</evidence>
<dbReference type="GO" id="GO:0000723">
    <property type="term" value="P:telomere maintenance"/>
    <property type="evidence" value="ECO:0007669"/>
    <property type="project" value="TreeGrafter"/>
</dbReference>
<keyword evidence="5" id="KW-0158">Chromosome</keyword>
<dbReference type="PhylomeDB" id="A0A0G4ECL7"/>
<dbReference type="GO" id="GO:0000014">
    <property type="term" value="F:single-stranded DNA endodeoxyribonuclease activity"/>
    <property type="evidence" value="ECO:0007669"/>
    <property type="project" value="TreeGrafter"/>
</dbReference>
<evidence type="ECO:0000256" key="5">
    <source>
        <dbReference type="ARBA" id="ARBA00022454"/>
    </source>
</evidence>
<dbReference type="InterPro" id="IPR038487">
    <property type="entry name" value="Mre11_capping_dom"/>
</dbReference>